<comment type="similarity">
    <text evidence="10">Belongs to the PlsX family.</text>
</comment>
<evidence type="ECO:0000256" key="8">
    <source>
        <dbReference type="ARBA" id="ARBA00024069"/>
    </source>
</evidence>
<dbReference type="EMBL" id="CP036279">
    <property type="protein sequence ID" value="QDU61860.1"/>
    <property type="molecule type" value="Genomic_DNA"/>
</dbReference>
<dbReference type="PIRSF" id="PIRSF002465">
    <property type="entry name" value="Phsphlp_syn_PlsX"/>
    <property type="match status" value="1"/>
</dbReference>
<evidence type="ECO:0000256" key="1">
    <source>
        <dbReference type="ARBA" id="ARBA00001232"/>
    </source>
</evidence>
<evidence type="ECO:0000256" key="2">
    <source>
        <dbReference type="ARBA" id="ARBA00022490"/>
    </source>
</evidence>
<dbReference type="PANTHER" id="PTHR30100">
    <property type="entry name" value="FATTY ACID/PHOSPHOLIPID SYNTHESIS PROTEIN PLSX"/>
    <property type="match status" value="1"/>
</dbReference>
<dbReference type="Pfam" id="PF02504">
    <property type="entry name" value="FA_synthesis"/>
    <property type="match status" value="1"/>
</dbReference>
<evidence type="ECO:0000256" key="7">
    <source>
        <dbReference type="ARBA" id="ARBA00023264"/>
    </source>
</evidence>
<keyword evidence="6 10" id="KW-0594">Phospholipid biosynthesis</keyword>
<keyword evidence="3 10" id="KW-0444">Lipid biosynthesis</keyword>
<dbReference type="KEGG" id="knv:Pan216_27250"/>
<evidence type="ECO:0000256" key="4">
    <source>
        <dbReference type="ARBA" id="ARBA00022679"/>
    </source>
</evidence>
<evidence type="ECO:0000313" key="11">
    <source>
        <dbReference type="EMBL" id="QDU61860.1"/>
    </source>
</evidence>
<dbReference type="AlphaFoldDB" id="A0A518B4E5"/>
<evidence type="ECO:0000256" key="5">
    <source>
        <dbReference type="ARBA" id="ARBA00023098"/>
    </source>
</evidence>
<comment type="catalytic activity">
    <reaction evidence="1 10">
        <text>a fatty acyl-[ACP] + phosphate = an acyl phosphate + holo-[ACP]</text>
        <dbReference type="Rhea" id="RHEA:42292"/>
        <dbReference type="Rhea" id="RHEA-COMP:9685"/>
        <dbReference type="Rhea" id="RHEA-COMP:14125"/>
        <dbReference type="ChEBI" id="CHEBI:43474"/>
        <dbReference type="ChEBI" id="CHEBI:59918"/>
        <dbReference type="ChEBI" id="CHEBI:64479"/>
        <dbReference type="ChEBI" id="CHEBI:138651"/>
        <dbReference type="EC" id="2.3.1.274"/>
    </reaction>
</comment>
<dbReference type="SUPFAM" id="SSF53659">
    <property type="entry name" value="Isocitrate/Isopropylmalate dehydrogenase-like"/>
    <property type="match status" value="1"/>
</dbReference>
<keyword evidence="11" id="KW-0012">Acyltransferase</keyword>
<evidence type="ECO:0000256" key="9">
    <source>
        <dbReference type="ARBA" id="ARBA00046608"/>
    </source>
</evidence>
<comment type="subcellular location">
    <subcellularLocation>
        <location evidence="10">Cytoplasm</location>
    </subcellularLocation>
    <text evidence="10">Associated with the membrane possibly through PlsY.</text>
</comment>
<evidence type="ECO:0000256" key="10">
    <source>
        <dbReference type="HAMAP-Rule" id="MF_00019"/>
    </source>
</evidence>
<keyword evidence="12" id="KW-1185">Reference proteome</keyword>
<gene>
    <name evidence="10 11" type="primary">plsX</name>
    <name evidence="11" type="ORF">Pan216_27250</name>
</gene>
<dbReference type="UniPathway" id="UPA00085"/>
<dbReference type="EC" id="2.3.1.274" evidence="8 10"/>
<comment type="subunit">
    <text evidence="9 10">Homodimer. Probably interacts with PlsY.</text>
</comment>
<dbReference type="GO" id="GO:0043811">
    <property type="term" value="F:phosphate:acyl-[acyl carrier protein] acyltransferase activity"/>
    <property type="evidence" value="ECO:0007669"/>
    <property type="project" value="UniProtKB-UniRule"/>
</dbReference>
<protein>
    <recommendedName>
        <fullName evidence="8 10">Phosphate acyltransferase</fullName>
        <ecNumber evidence="8 10">2.3.1.274</ecNumber>
    </recommendedName>
    <alternativeName>
        <fullName evidence="10">Acyl-ACP phosphotransacylase</fullName>
    </alternativeName>
    <alternativeName>
        <fullName evidence="10">Acyl-[acyl-carrier-protein]--phosphate acyltransferase</fullName>
    </alternativeName>
    <alternativeName>
        <fullName evidence="10">Phosphate-acyl-ACP acyltransferase</fullName>
    </alternativeName>
</protein>
<comment type="function">
    <text evidence="10">Catalyzes the reversible formation of acyl-phosphate (acyl-PO(4)) from acyl-[acyl-carrier-protein] (acyl-ACP). This enzyme utilizes acyl-ACP as fatty acyl donor, but not acyl-CoA.</text>
</comment>
<dbReference type="InterPro" id="IPR012281">
    <property type="entry name" value="Phospholipid_synth_PlsX-like"/>
</dbReference>
<keyword evidence="2 10" id="KW-0963">Cytoplasm</keyword>
<keyword evidence="4 10" id="KW-0808">Transferase</keyword>
<dbReference type="InterPro" id="IPR003664">
    <property type="entry name" value="FA_synthesis"/>
</dbReference>
<dbReference type="PANTHER" id="PTHR30100:SF1">
    <property type="entry name" value="PHOSPHATE ACYLTRANSFERASE"/>
    <property type="match status" value="1"/>
</dbReference>
<keyword evidence="5 10" id="KW-0443">Lipid metabolism</keyword>
<dbReference type="RefSeq" id="WP_145258401.1">
    <property type="nucleotide sequence ID" value="NZ_CP036279.1"/>
</dbReference>
<comment type="pathway">
    <text evidence="10">Lipid metabolism; phospholipid metabolism.</text>
</comment>
<dbReference type="OrthoDB" id="9806408at2"/>
<accession>A0A518B4E5</accession>
<sequence length="340" mass="36472">MRLAVDAMGGDHGPEPVVSGVLSALETDEDLSVVLVGDQDQIEPHLDATASVLDRISFNHTVEIVGMDESPAKAMRNKPEASTFRCWDLLSAGDVEGVISAGNTGAVVAGALMSRRFLPGIKKPAIAVTVPSPVGWSVLLDVGANVNPRPSHLFNFGLMGLIYAKQMLGQDNPSIGLLNIGTEEAKGNDLAKETIHLFNQSPLRDQFHGNVEGRDIFRGVVDVIVCEGFVGNIVLKCCEGMVDFLMEAAGQELLCTLRDERELGRQALSKLHRRYHHSEVGGAPLLGIDGVCMICHGASDARAIRNALGAAKQFRVVNKMISQEMEHTRNCSKVEAEASA</sequence>
<keyword evidence="7 10" id="KW-1208">Phospholipid metabolism</keyword>
<dbReference type="GO" id="GO:0005737">
    <property type="term" value="C:cytoplasm"/>
    <property type="evidence" value="ECO:0007669"/>
    <property type="project" value="UniProtKB-SubCell"/>
</dbReference>
<dbReference type="GO" id="GO:0008654">
    <property type="term" value="P:phospholipid biosynthetic process"/>
    <property type="evidence" value="ECO:0007669"/>
    <property type="project" value="UniProtKB-KW"/>
</dbReference>
<dbReference type="Gene3D" id="3.40.718.10">
    <property type="entry name" value="Isopropylmalate Dehydrogenase"/>
    <property type="match status" value="1"/>
</dbReference>
<evidence type="ECO:0000256" key="6">
    <source>
        <dbReference type="ARBA" id="ARBA00023209"/>
    </source>
</evidence>
<dbReference type="HAMAP" id="MF_00019">
    <property type="entry name" value="PlsX"/>
    <property type="match status" value="1"/>
</dbReference>
<dbReference type="NCBIfam" id="TIGR00182">
    <property type="entry name" value="plsX"/>
    <property type="match status" value="1"/>
</dbReference>
<dbReference type="Proteomes" id="UP000317093">
    <property type="component" value="Chromosome"/>
</dbReference>
<evidence type="ECO:0000313" key="12">
    <source>
        <dbReference type="Proteomes" id="UP000317093"/>
    </source>
</evidence>
<organism evidence="11 12">
    <name type="scientific">Kolteria novifilia</name>
    <dbReference type="NCBI Taxonomy" id="2527975"/>
    <lineage>
        <taxon>Bacteria</taxon>
        <taxon>Pseudomonadati</taxon>
        <taxon>Planctomycetota</taxon>
        <taxon>Planctomycetia</taxon>
        <taxon>Kolteriales</taxon>
        <taxon>Kolteriaceae</taxon>
        <taxon>Kolteria</taxon>
    </lineage>
</organism>
<name>A0A518B4E5_9BACT</name>
<dbReference type="GO" id="GO:0006633">
    <property type="term" value="P:fatty acid biosynthetic process"/>
    <property type="evidence" value="ECO:0007669"/>
    <property type="project" value="UniProtKB-UniRule"/>
</dbReference>
<reference evidence="11 12" key="1">
    <citation type="submission" date="2019-02" db="EMBL/GenBank/DDBJ databases">
        <title>Deep-cultivation of Planctomycetes and their phenomic and genomic characterization uncovers novel biology.</title>
        <authorList>
            <person name="Wiegand S."/>
            <person name="Jogler M."/>
            <person name="Boedeker C."/>
            <person name="Pinto D."/>
            <person name="Vollmers J."/>
            <person name="Rivas-Marin E."/>
            <person name="Kohn T."/>
            <person name="Peeters S.H."/>
            <person name="Heuer A."/>
            <person name="Rast P."/>
            <person name="Oberbeckmann S."/>
            <person name="Bunk B."/>
            <person name="Jeske O."/>
            <person name="Meyerdierks A."/>
            <person name="Storesund J.E."/>
            <person name="Kallscheuer N."/>
            <person name="Luecker S."/>
            <person name="Lage O.M."/>
            <person name="Pohl T."/>
            <person name="Merkel B.J."/>
            <person name="Hornburger P."/>
            <person name="Mueller R.-W."/>
            <person name="Bruemmer F."/>
            <person name="Labrenz M."/>
            <person name="Spormann A.M."/>
            <person name="Op den Camp H."/>
            <person name="Overmann J."/>
            <person name="Amann R."/>
            <person name="Jetten M.S.M."/>
            <person name="Mascher T."/>
            <person name="Medema M.H."/>
            <person name="Devos D.P."/>
            <person name="Kaster A.-K."/>
            <person name="Ovreas L."/>
            <person name="Rohde M."/>
            <person name="Galperin M.Y."/>
            <person name="Jogler C."/>
        </authorList>
    </citation>
    <scope>NUCLEOTIDE SEQUENCE [LARGE SCALE GENOMIC DNA]</scope>
    <source>
        <strain evidence="11 12">Pan216</strain>
    </source>
</reference>
<proteinExistence type="inferred from homology"/>
<evidence type="ECO:0000256" key="3">
    <source>
        <dbReference type="ARBA" id="ARBA00022516"/>
    </source>
</evidence>